<keyword evidence="4 6" id="KW-0143">Chaperone</keyword>
<keyword evidence="2 6" id="KW-0694">RNA-binding</keyword>
<comment type="domain">
    <text evidence="6">Has an N-terminal Jag-N domain and 2 RNA-binding domains (KH and R3H).</text>
</comment>
<feature type="region of interest" description="Disordered" evidence="7">
    <location>
        <begin position="92"/>
        <end position="141"/>
    </location>
</feature>
<dbReference type="CDD" id="cd02644">
    <property type="entry name" value="R3H_jag"/>
    <property type="match status" value="1"/>
</dbReference>
<dbReference type="InterPro" id="IPR001374">
    <property type="entry name" value="R3H_dom"/>
</dbReference>
<dbReference type="InterPro" id="IPR036867">
    <property type="entry name" value="R3H_dom_sf"/>
</dbReference>
<dbReference type="InterPro" id="IPR039247">
    <property type="entry name" value="KhpB"/>
</dbReference>
<dbReference type="InterPro" id="IPR015946">
    <property type="entry name" value="KH_dom-like_a/b"/>
</dbReference>
<evidence type="ECO:0000256" key="6">
    <source>
        <dbReference type="HAMAP-Rule" id="MF_00867"/>
    </source>
</evidence>
<evidence type="ECO:0000313" key="9">
    <source>
        <dbReference type="EMBL" id="MFO3715542.1"/>
    </source>
</evidence>
<reference evidence="9 10" key="1">
    <citation type="journal article" date="2025" name="Anaerobe">
        <title>Description of Anaerococcus kampingiae sp. nov., Anaerococcus groningensis sp. nov., Anaerococcus martiniensis sp. nov., and Anaerococcus cruorum sp. nov., isolated from human clinical specimens.</title>
        <authorList>
            <person name="Boiten K.E."/>
            <person name="Meijer J."/>
            <person name="van Wezel E.M."/>
            <person name="Veloo A.C.M."/>
        </authorList>
    </citation>
    <scope>NUCLEOTIDE SEQUENCE [LARGE SCALE GENOMIC DNA]</scope>
    <source>
        <strain evidence="9 10">ENR1039</strain>
    </source>
</reference>
<dbReference type="Gene3D" id="3.30.30.80">
    <property type="entry name" value="probable RNA-binding protein from clostridium symbiosum atcc 14940"/>
    <property type="match status" value="1"/>
</dbReference>
<dbReference type="Pfam" id="PF01424">
    <property type="entry name" value="R3H"/>
    <property type="match status" value="1"/>
</dbReference>
<proteinExistence type="inferred from homology"/>
<evidence type="ECO:0000256" key="1">
    <source>
        <dbReference type="ARBA" id="ARBA00022490"/>
    </source>
</evidence>
<sequence length="435" mass="50135">MRKSIIKQAKNKEEAIRKGLAEIGKTRSEVDIEVIEAGSSGFLGLGAKDAVVRISFDEDINEAMVDLENEIKRDSLTNGEFDREYNIKDRSKYYEDEARANYQREETYEDDHSSYDEYAKEGQDFEDRIHEITDDDENYGEYERLQKIKTFEENSSNYHSQGVDLTKELDEKISQIDNNEKLDIKVNDPWEGQEEKSTENPKTIENIDFKNEADVDTKLVEEKPVTDTYKVIDKSSKVTFESNPKKAEETIKDEKEVDDSANDFKVAARPNLAQEKQQTDIEKFYKAKEFLENILKEMHFENPSVIGNLEGSIIKLDAKVAEEDTGIAIGKGGATLDAIELIVRKSIDSRANNLRVNVDINNYKKRRDEKIVELAADTARKVQRSKKSWNLKYMNSYERRLAHEEISKYPNVASHSEGQEPKRYVVVDYVGDDEE</sequence>
<dbReference type="InterPro" id="IPR038247">
    <property type="entry name" value="Jag_N_dom_sf"/>
</dbReference>
<dbReference type="PANTHER" id="PTHR35800:SF1">
    <property type="entry name" value="RNA-BINDING PROTEIN KHPB"/>
    <property type="match status" value="1"/>
</dbReference>
<feature type="compositionally biased region" description="Basic and acidic residues" evidence="7">
    <location>
        <begin position="92"/>
        <end position="132"/>
    </location>
</feature>
<feature type="region of interest" description="Disordered" evidence="7">
    <location>
        <begin position="184"/>
        <end position="203"/>
    </location>
</feature>
<dbReference type="Pfam" id="PF14804">
    <property type="entry name" value="Jag_N"/>
    <property type="match status" value="1"/>
</dbReference>
<comment type="subcellular location">
    <subcellularLocation>
        <location evidence="6">Cytoplasm</location>
    </subcellularLocation>
</comment>
<feature type="compositionally biased region" description="Basic and acidic residues" evidence="7">
    <location>
        <begin position="184"/>
        <end position="199"/>
    </location>
</feature>
<accession>A0ABW9MUR0</accession>
<dbReference type="EMBL" id="JBGMEH010000001">
    <property type="protein sequence ID" value="MFO3715542.1"/>
    <property type="molecule type" value="Genomic_DNA"/>
</dbReference>
<dbReference type="SMART" id="SM01245">
    <property type="entry name" value="Jag_N"/>
    <property type="match status" value="1"/>
</dbReference>
<evidence type="ECO:0000313" key="10">
    <source>
        <dbReference type="Proteomes" id="UP001638015"/>
    </source>
</evidence>
<organism evidence="9 10">
    <name type="scientific">Anaerococcus cruorum</name>
    <dbReference type="NCBI Taxonomy" id="3115617"/>
    <lineage>
        <taxon>Bacteria</taxon>
        <taxon>Bacillati</taxon>
        <taxon>Bacillota</taxon>
        <taxon>Tissierellia</taxon>
        <taxon>Tissierellales</taxon>
        <taxon>Peptoniphilaceae</taxon>
        <taxon>Anaerococcus</taxon>
    </lineage>
</organism>
<evidence type="ECO:0000256" key="5">
    <source>
        <dbReference type="ARBA" id="ARBA00023316"/>
    </source>
</evidence>
<evidence type="ECO:0000259" key="8">
    <source>
        <dbReference type="PROSITE" id="PS51061"/>
    </source>
</evidence>
<evidence type="ECO:0000256" key="7">
    <source>
        <dbReference type="SAM" id="MobiDB-lite"/>
    </source>
</evidence>
<dbReference type="SUPFAM" id="SSF82708">
    <property type="entry name" value="R3H domain"/>
    <property type="match status" value="1"/>
</dbReference>
<keyword evidence="1 6" id="KW-0963">Cytoplasm</keyword>
<dbReference type="HAMAP" id="MF_00867">
    <property type="entry name" value="KhpB"/>
    <property type="match status" value="1"/>
</dbReference>
<dbReference type="Gene3D" id="3.30.300.20">
    <property type="match status" value="1"/>
</dbReference>
<comment type="subunit">
    <text evidence="6">Forms a complex with KhpA.</text>
</comment>
<evidence type="ECO:0000256" key="4">
    <source>
        <dbReference type="ARBA" id="ARBA00023186"/>
    </source>
</evidence>
<comment type="caution">
    <text evidence="6">Lacks conserved residue(s) required for the propagation of feature annotation.</text>
</comment>
<dbReference type="PANTHER" id="PTHR35800">
    <property type="entry name" value="PROTEIN JAG"/>
    <property type="match status" value="1"/>
</dbReference>
<comment type="similarity">
    <text evidence="6">Belongs to the KhpB RNA-binding protein family.</text>
</comment>
<dbReference type="InterPro" id="IPR032782">
    <property type="entry name" value="KhpB_N"/>
</dbReference>
<dbReference type="RefSeq" id="WP_410032381.1">
    <property type="nucleotide sequence ID" value="NZ_JBGMEH010000001.1"/>
</dbReference>
<name>A0ABW9MUR0_9FIRM</name>
<keyword evidence="3 6" id="KW-0133">Cell shape</keyword>
<dbReference type="SMART" id="SM00393">
    <property type="entry name" value="R3H"/>
    <property type="match status" value="1"/>
</dbReference>
<comment type="caution">
    <text evidence="9">The sequence shown here is derived from an EMBL/GenBank/DDBJ whole genome shotgun (WGS) entry which is preliminary data.</text>
</comment>
<comment type="function">
    <text evidence="6">A probable RNA chaperone. Forms a complex with KhpA which binds to cellular RNA and controls its expression. Plays a role in peptidoglycan (PG) homeostasis and cell length regulation.</text>
</comment>
<gene>
    <name evidence="6" type="primary">khpB</name>
    <name evidence="6" type="synonym">eloR</name>
    <name evidence="9" type="ORF">ACCQ40_01905</name>
</gene>
<dbReference type="Gene3D" id="3.30.1370.50">
    <property type="entry name" value="R3H-like domain"/>
    <property type="match status" value="1"/>
</dbReference>
<dbReference type="InterPro" id="IPR034079">
    <property type="entry name" value="R3H_KhpB"/>
</dbReference>
<dbReference type="Proteomes" id="UP001638015">
    <property type="component" value="Unassembled WGS sequence"/>
</dbReference>
<keyword evidence="10" id="KW-1185">Reference proteome</keyword>
<dbReference type="Pfam" id="PF13083">
    <property type="entry name" value="KH_KhpA-B"/>
    <property type="match status" value="1"/>
</dbReference>
<keyword evidence="5 6" id="KW-0961">Cell wall biogenesis/degradation</keyword>
<dbReference type="PROSITE" id="PS51061">
    <property type="entry name" value="R3H"/>
    <property type="match status" value="1"/>
</dbReference>
<evidence type="ECO:0000256" key="3">
    <source>
        <dbReference type="ARBA" id="ARBA00022960"/>
    </source>
</evidence>
<evidence type="ECO:0000256" key="2">
    <source>
        <dbReference type="ARBA" id="ARBA00022884"/>
    </source>
</evidence>
<feature type="domain" description="R3H" evidence="8">
    <location>
        <begin position="365"/>
        <end position="431"/>
    </location>
</feature>
<protein>
    <recommendedName>
        <fullName evidence="6">RNA-binding protein KhpB</fullName>
    </recommendedName>
    <alternativeName>
        <fullName evidence="6">RNA-binding protein EloR</fullName>
    </alternativeName>
</protein>